<evidence type="ECO:0000313" key="13">
    <source>
        <dbReference type="EMBL" id="OOV06084.1"/>
    </source>
</evidence>
<keyword evidence="12" id="KW-0732">Signal</keyword>
<keyword evidence="6 9" id="KW-0479">Metal-binding</keyword>
<name>A0A1T1APR1_RHOFE</name>
<feature type="binding site" description="axial binding residue" evidence="11">
    <location>
        <position position="110"/>
    </location>
    <ligand>
        <name>heme</name>
        <dbReference type="ChEBI" id="CHEBI:30413"/>
        <label>1</label>
    </ligand>
    <ligandPart>
        <name>Fe</name>
        <dbReference type="ChEBI" id="CHEBI:18248"/>
    </ligandPart>
</feature>
<dbReference type="Pfam" id="PF02276">
    <property type="entry name" value="CytoC_RC"/>
    <property type="match status" value="1"/>
</dbReference>
<dbReference type="OrthoDB" id="9813732at2"/>
<dbReference type="Proteomes" id="UP000190750">
    <property type="component" value="Unassembled WGS sequence"/>
</dbReference>
<dbReference type="GO" id="GO:0005506">
    <property type="term" value="F:iron ion binding"/>
    <property type="evidence" value="ECO:0007669"/>
    <property type="project" value="InterPro"/>
</dbReference>
<evidence type="ECO:0000256" key="6">
    <source>
        <dbReference type="ARBA" id="ARBA00022723"/>
    </source>
</evidence>
<organism evidence="13 14">
    <name type="scientific">Rhodoferax fermentans</name>
    <dbReference type="NCBI Taxonomy" id="28066"/>
    <lineage>
        <taxon>Bacteria</taxon>
        <taxon>Pseudomonadati</taxon>
        <taxon>Pseudomonadota</taxon>
        <taxon>Betaproteobacteria</taxon>
        <taxon>Burkholderiales</taxon>
        <taxon>Comamonadaceae</taxon>
        <taxon>Rhodoferax</taxon>
    </lineage>
</organism>
<comment type="caution">
    <text evidence="13">The sequence shown here is derived from an EMBL/GenBank/DDBJ whole genome shotgun (WGS) entry which is preliminary data.</text>
</comment>
<feature type="binding site" description="covalent" evidence="10">
    <location>
        <position position="109"/>
    </location>
    <ligand>
        <name>heme</name>
        <dbReference type="ChEBI" id="CHEBI:30413"/>
        <label>1</label>
    </ligand>
</feature>
<dbReference type="SUPFAM" id="SSF48695">
    <property type="entry name" value="Multiheme cytochromes"/>
    <property type="match status" value="1"/>
</dbReference>
<evidence type="ECO:0000256" key="1">
    <source>
        <dbReference type="ARBA" id="ARBA00003196"/>
    </source>
</evidence>
<feature type="binding site" description="covalent" evidence="10">
    <location>
        <position position="106"/>
    </location>
    <ligand>
        <name>heme</name>
        <dbReference type="ChEBI" id="CHEBI:30413"/>
        <label>1</label>
    </ligand>
</feature>
<evidence type="ECO:0000313" key="14">
    <source>
        <dbReference type="Proteomes" id="UP000190750"/>
    </source>
</evidence>
<dbReference type="InterPro" id="IPR036280">
    <property type="entry name" value="Multihaem_cyt_sf"/>
</dbReference>
<feature type="binding site" description="axial binding residue" evidence="11">
    <location>
        <position position="313"/>
    </location>
    <ligand>
        <name>heme</name>
        <dbReference type="ChEBI" id="CHEBI:30413"/>
        <label>4</label>
    </ligand>
    <ligandPart>
        <name>Fe</name>
        <dbReference type="ChEBI" id="CHEBI:18248"/>
    </ligandPart>
</feature>
<dbReference type="CDD" id="cd09224">
    <property type="entry name" value="CytoC_RC"/>
    <property type="match status" value="1"/>
</dbReference>
<comment type="function">
    <text evidence="1 9">The reaction center of purple bacteria contains a tightly bound cytochrome molecule which re-reduces the photo oxidized primary electron donor.</text>
</comment>
<evidence type="ECO:0000256" key="10">
    <source>
        <dbReference type="PIRSR" id="PIRSR000017-1"/>
    </source>
</evidence>
<evidence type="ECO:0000256" key="8">
    <source>
        <dbReference type="ARBA" id="ARBA00023004"/>
    </source>
</evidence>
<proteinExistence type="predicted"/>
<keyword evidence="3 9" id="KW-0813">Transport</keyword>
<feature type="binding site" description="covalent" evidence="10">
    <location>
        <position position="252"/>
    </location>
    <ligand>
        <name>heme</name>
        <dbReference type="ChEBI" id="CHEBI:30413"/>
        <label>3</label>
    </ligand>
</feature>
<evidence type="ECO:0000256" key="4">
    <source>
        <dbReference type="ARBA" id="ARBA00022531"/>
    </source>
</evidence>
<evidence type="ECO:0000256" key="7">
    <source>
        <dbReference type="ARBA" id="ARBA00022982"/>
    </source>
</evidence>
<feature type="binding site" description="axial binding residue" evidence="11">
    <location>
        <position position="155"/>
    </location>
    <ligand>
        <name>heme</name>
        <dbReference type="ChEBI" id="CHEBI:30413"/>
        <label>2</label>
    </ligand>
    <ligandPart>
        <name>Fe</name>
        <dbReference type="ChEBI" id="CHEBI:18248"/>
    </ligandPart>
</feature>
<evidence type="ECO:0000256" key="5">
    <source>
        <dbReference type="ARBA" id="ARBA00022617"/>
    </source>
</evidence>
<dbReference type="GO" id="GO:0020037">
    <property type="term" value="F:heme binding"/>
    <property type="evidence" value="ECO:0007669"/>
    <property type="project" value="InterPro"/>
</dbReference>
<evidence type="ECO:0000256" key="9">
    <source>
        <dbReference type="PIRNR" id="PIRNR000017"/>
    </source>
</evidence>
<sequence length="346" mass="37787">MSLSSTSLKLLLLGGLVLLAGCERPSPDSIQRGYRGTGMLQVYNPRLVEAINAKNLLPDAIPAADASGPRASQAFQNVKVLGDVSVAEFTRLMTAITAWVSPVEGCAYCHDLQNFADDKMYTKVVSRRMLEMTRHINSDWTAHVAATGVTCFTCHRGQPVPSNIWFKEPPQANGSNFIGDNAGQNTASMTVALMATPTDPFTPFLLESKNIRVYSTTALPDRTNRSSLKQTEYTYSLMTHMSSALNVNCTYCHNTRSFGDWTDNPPQRAVAWHGIRMARDLNVAYLEPLKTAFPANRLGPTGDSPKVNCTTCHQGVYKPLHGTPFIKDYPELVGSRPAAVTTVAAK</sequence>
<feature type="binding site" description="covalent" evidence="10">
    <location>
        <position position="154"/>
    </location>
    <ligand>
        <name>heme</name>
        <dbReference type="ChEBI" id="CHEBI:30413"/>
        <label>2</label>
    </ligand>
</feature>
<feature type="chain" id="PRO_5012256014" description="Photosynthetic reaction center cytochrome c subunit" evidence="12">
    <location>
        <begin position="21"/>
        <end position="346"/>
    </location>
</feature>
<dbReference type="EMBL" id="MTJN01000002">
    <property type="protein sequence ID" value="OOV06084.1"/>
    <property type="molecule type" value="Genomic_DNA"/>
</dbReference>
<keyword evidence="9" id="KW-0674">Reaction center</keyword>
<keyword evidence="4 9" id="KW-0602">Photosynthesis</keyword>
<feature type="binding site" description="axial binding residue" evidence="11">
    <location>
        <position position="253"/>
    </location>
    <ligand>
        <name>heme</name>
        <dbReference type="ChEBI" id="CHEBI:30413"/>
        <label>3</label>
    </ligand>
    <ligandPart>
        <name>Fe</name>
        <dbReference type="ChEBI" id="CHEBI:18248"/>
    </ligandPart>
</feature>
<dbReference type="InterPro" id="IPR023119">
    <property type="entry name" value="Multihaem_cyt_PRC_cyt_su-like"/>
</dbReference>
<keyword evidence="7 9" id="KW-0249">Electron transport</keyword>
<keyword evidence="14" id="KW-1185">Reference proteome</keyword>
<dbReference type="GO" id="GO:0030077">
    <property type="term" value="C:plasma membrane light-harvesting complex"/>
    <property type="evidence" value="ECO:0007669"/>
    <property type="project" value="InterPro"/>
</dbReference>
<feature type="binding site" description="axial binding residue" evidence="11">
    <location>
        <position position="238"/>
    </location>
    <ligand>
        <name>heme</name>
        <dbReference type="ChEBI" id="CHEBI:30413"/>
        <label>3</label>
    </ligand>
    <ligandPart>
        <name>Fe</name>
        <dbReference type="ChEBI" id="CHEBI:18248"/>
    </ligandPart>
</feature>
<dbReference type="GO" id="GO:0019684">
    <property type="term" value="P:photosynthesis, light reaction"/>
    <property type="evidence" value="ECO:0007669"/>
    <property type="project" value="InterPro"/>
</dbReference>
<evidence type="ECO:0000256" key="12">
    <source>
        <dbReference type="SAM" id="SignalP"/>
    </source>
</evidence>
<feature type="binding site" description="axial binding residue" evidence="11">
    <location>
        <position position="129"/>
    </location>
    <ligand>
        <name>heme</name>
        <dbReference type="ChEBI" id="CHEBI:30413"/>
        <label>2</label>
    </ligand>
    <ligandPart>
        <name>Fe</name>
        <dbReference type="ChEBI" id="CHEBI:18248"/>
    </ligandPart>
</feature>
<dbReference type="STRING" id="28066.RF819_04510"/>
<comment type="PTM">
    <text evidence="9 10">Binds 4 heme groups per subunit.</text>
</comment>
<feature type="binding site" description="axial binding residue" evidence="11">
    <location>
        <position position="93"/>
    </location>
    <ligand>
        <name>heme</name>
        <dbReference type="ChEBI" id="CHEBI:30413"/>
        <label>1</label>
    </ligand>
    <ligandPart>
        <name>Fe</name>
        <dbReference type="ChEBI" id="CHEBI:18248"/>
    </ligandPart>
</feature>
<dbReference type="Gene3D" id="1.10.468.10">
    <property type="entry name" value="Photosynthetic Reaction Center, subunit C, domain 2"/>
    <property type="match status" value="2"/>
</dbReference>
<dbReference type="GO" id="GO:0009055">
    <property type="term" value="F:electron transfer activity"/>
    <property type="evidence" value="ECO:0007669"/>
    <property type="project" value="InterPro"/>
</dbReference>
<feature type="binding site" description="covalent" evidence="10">
    <location>
        <position position="309"/>
    </location>
    <ligand>
        <name>heme</name>
        <dbReference type="ChEBI" id="CHEBI:30413"/>
        <label>4</label>
    </ligand>
</feature>
<keyword evidence="8 9" id="KW-0408">Iron</keyword>
<dbReference type="InterPro" id="IPR003158">
    <property type="entry name" value="Photosyn_RC_cyt_c-su"/>
</dbReference>
<feature type="binding site" description="covalent" evidence="10">
    <location>
        <position position="249"/>
    </location>
    <ligand>
        <name>heme</name>
        <dbReference type="ChEBI" id="CHEBI:30413"/>
        <label>3</label>
    </ligand>
</feature>
<gene>
    <name evidence="13" type="ORF">RF819_04510</name>
</gene>
<dbReference type="NCBIfam" id="NF040706">
    <property type="entry name" value="photo_cyt_PufC"/>
    <property type="match status" value="1"/>
</dbReference>
<evidence type="ECO:0000256" key="3">
    <source>
        <dbReference type="ARBA" id="ARBA00022448"/>
    </source>
</evidence>
<evidence type="ECO:0000256" key="2">
    <source>
        <dbReference type="ARBA" id="ARBA00015978"/>
    </source>
</evidence>
<feature type="binding site" description="covalent" evidence="10">
    <location>
        <position position="151"/>
    </location>
    <ligand>
        <name>heme</name>
        <dbReference type="ChEBI" id="CHEBI:30413"/>
        <label>2</label>
    </ligand>
</feature>
<dbReference type="PIRSF" id="PIRSF000017">
    <property type="entry name" value="RC_cytochrome"/>
    <property type="match status" value="1"/>
</dbReference>
<feature type="binding site" description="axial binding residue" evidence="11">
    <location>
        <position position="143"/>
    </location>
    <ligand>
        <name>heme</name>
        <dbReference type="ChEBI" id="CHEBI:30413"/>
        <label>4</label>
    </ligand>
    <ligandPart>
        <name>Fe</name>
        <dbReference type="ChEBI" id="CHEBI:18248"/>
    </ligandPart>
</feature>
<feature type="binding site" description="covalent" evidence="10">
    <location>
        <position position="312"/>
    </location>
    <ligand>
        <name>heme</name>
        <dbReference type="ChEBI" id="CHEBI:30413"/>
        <label>4</label>
    </ligand>
</feature>
<evidence type="ECO:0000256" key="11">
    <source>
        <dbReference type="PIRSR" id="PIRSR000017-2"/>
    </source>
</evidence>
<accession>A0A1T1APR1</accession>
<protein>
    <recommendedName>
        <fullName evidence="2 9">Photosynthetic reaction center cytochrome c subunit</fullName>
    </recommendedName>
</protein>
<dbReference type="AlphaFoldDB" id="A0A1T1APR1"/>
<keyword evidence="5 9" id="KW-0349">Heme</keyword>
<feature type="signal peptide" evidence="12">
    <location>
        <begin position="1"/>
        <end position="20"/>
    </location>
</feature>
<reference evidence="13 14" key="1">
    <citation type="submission" date="2017-01" db="EMBL/GenBank/DDBJ databases">
        <title>Genome sequencing of Rhodoferax fermentans JCM 7819.</title>
        <authorList>
            <person name="Kim Y.J."/>
            <person name="Farh M.E.-A."/>
            <person name="Yang D.-C."/>
        </authorList>
    </citation>
    <scope>NUCLEOTIDE SEQUENCE [LARGE SCALE GENOMIC DNA]</scope>
    <source>
        <strain evidence="13 14">JCM 7819</strain>
    </source>
</reference>
<dbReference type="RefSeq" id="WP_078363864.1">
    <property type="nucleotide sequence ID" value="NZ_MTJN01000002.1"/>
</dbReference>